<dbReference type="Gene3D" id="3.10.10.10">
    <property type="entry name" value="HIV Type 1 Reverse Transcriptase, subunit A, domain 1"/>
    <property type="match status" value="1"/>
</dbReference>
<dbReference type="EMBL" id="DAKRPA010000097">
    <property type="protein sequence ID" value="DAZ98790.1"/>
    <property type="molecule type" value="Genomic_DNA"/>
</dbReference>
<keyword evidence="4" id="KW-1185">Reference proteome</keyword>
<feature type="compositionally biased region" description="Low complexity" evidence="1">
    <location>
        <begin position="230"/>
        <end position="239"/>
    </location>
</feature>
<name>A0AAV2YXB6_9STRA</name>
<feature type="domain" description="Integrase zinc-binding" evidence="2">
    <location>
        <begin position="762"/>
        <end position="817"/>
    </location>
</feature>
<comment type="caution">
    <text evidence="3">The sequence shown here is derived from an EMBL/GenBank/DDBJ whole genome shotgun (WGS) entry which is preliminary data.</text>
</comment>
<feature type="region of interest" description="Disordered" evidence="1">
    <location>
        <begin position="641"/>
        <end position="660"/>
    </location>
</feature>
<dbReference type="Gene3D" id="1.10.340.70">
    <property type="match status" value="1"/>
</dbReference>
<reference evidence="3" key="1">
    <citation type="submission" date="2022-11" db="EMBL/GenBank/DDBJ databases">
        <authorList>
            <person name="Morgan W.R."/>
            <person name="Tartar A."/>
        </authorList>
    </citation>
    <scope>NUCLEOTIDE SEQUENCE</scope>
    <source>
        <strain evidence="3">ARSEF 373</strain>
    </source>
</reference>
<feature type="region of interest" description="Disordered" evidence="1">
    <location>
        <begin position="218"/>
        <end position="246"/>
    </location>
</feature>
<proteinExistence type="predicted"/>
<dbReference type="SUPFAM" id="SSF56672">
    <property type="entry name" value="DNA/RNA polymerases"/>
    <property type="match status" value="1"/>
</dbReference>
<evidence type="ECO:0000313" key="4">
    <source>
        <dbReference type="Proteomes" id="UP001146120"/>
    </source>
</evidence>
<dbReference type="Pfam" id="PF17921">
    <property type="entry name" value="Integrase_H2C2"/>
    <property type="match status" value="1"/>
</dbReference>
<reference evidence="3" key="2">
    <citation type="journal article" date="2023" name="Microbiol Resour">
        <title>Decontamination and Annotation of the Draft Genome Sequence of the Oomycete Lagenidium giganteum ARSEF 373.</title>
        <authorList>
            <person name="Morgan W.R."/>
            <person name="Tartar A."/>
        </authorList>
    </citation>
    <scope>NUCLEOTIDE SEQUENCE</scope>
    <source>
        <strain evidence="3">ARSEF 373</strain>
    </source>
</reference>
<dbReference type="InterPro" id="IPR050951">
    <property type="entry name" value="Retrovirus_Pol_polyprotein"/>
</dbReference>
<accession>A0AAV2YXB6</accession>
<dbReference type="AlphaFoldDB" id="A0AAV2YXB6"/>
<gene>
    <name evidence="3" type="ORF">N0F65_004006</name>
</gene>
<feature type="compositionally biased region" description="Polar residues" evidence="1">
    <location>
        <begin position="641"/>
        <end position="655"/>
    </location>
</feature>
<dbReference type="InterPro" id="IPR043502">
    <property type="entry name" value="DNA/RNA_pol_sf"/>
</dbReference>
<dbReference type="PANTHER" id="PTHR37984">
    <property type="entry name" value="PROTEIN CBG26694"/>
    <property type="match status" value="1"/>
</dbReference>
<dbReference type="PANTHER" id="PTHR37984:SF5">
    <property type="entry name" value="PROTEIN NYNRIN-LIKE"/>
    <property type="match status" value="1"/>
</dbReference>
<protein>
    <recommendedName>
        <fullName evidence="2">Integrase zinc-binding domain-containing protein</fullName>
    </recommendedName>
</protein>
<evidence type="ECO:0000313" key="3">
    <source>
        <dbReference type="EMBL" id="DAZ98790.1"/>
    </source>
</evidence>
<evidence type="ECO:0000256" key="1">
    <source>
        <dbReference type="SAM" id="MobiDB-lite"/>
    </source>
</evidence>
<evidence type="ECO:0000259" key="2">
    <source>
        <dbReference type="Pfam" id="PF17921"/>
    </source>
</evidence>
<sequence length="955" mass="108519">MTQSLKDQLAQLQDEITMLRATAMNVPNDPRPPAPSNLPRFRGTRDDDVRQWIFQGETLCRIYGHHDLTVNCADRAGGGFRMIPVLGVKKSSFRADLGISNYQAVLRQKLRQLRQTSTIEEYNSQYSALIFRVEDISEVQCSMFNVQEYIVCSYANNLDQVRNYCEGLKQRTHAYVKLQIPLLWAQQWTWQTSMSNRISPCTPDVNGQTEVNHTSHVSLEDPEAVHGRSRSSSVNHSGSQATTTQVTNPKMLKKVQCATTVRIQAILARLLFPQATAGKRAVTTVAEGTAVAGTIKEELTPTPLFTVDGAITNSGHQTNANFLLDYGATTVYVSRTYVMKHKLQTQFFPSRSMKVMLGDNLIAEFSLEVVPIQVHLPATPIYGCVAVVYAQMNSIASWGCPSSLPYNPIVFWKRGLHDAVTTSLAHERPQRKGARIETMFTIGVTDSDGTETKYITRKTFGKFLRPPAETDPEHDFMLVLTIKQIEEHNEPDNVASDKARRLLETDSDSFRDNPALPVLLEFKKSVFQPELPDGLPIEHDIEHRINVMNDQLAMYRQQWRLSPEQKIEIDKWVREMIGKGLIDPAQYQPAYSTNCTFIYLNSNRFRQSAPTTRKDDIFDSMAGAYHFSFGTENSKIRLNDSQLSSRAEVSNSTTRASRHHPRSSCLFNSMISWYRFNETSYPLRVTEIAPTDELITAIMAGYSEDIHTRDIQEALRQHSSDSKSKKPVIKQFKPFVEEKRLLWYQSTTDSKPRIVVPNVVSIKHRIIADVRDSNYGYHPGTGRTYLKLHDDWYWPRMMKTIKKDIADGEDCRRNKPRLTKAPGRLEPLRIPHEHCVTEHPRRALQGGRKSGVPFVEHQAAILRQCQEALDHAQARLADIYDHGRVEQKFNGGDRVYLSTQHLDTAHTGFPNSRNLGDQIAKWIDSYSVVRKVHEQAYELNIPPDASSTPSSIRAR</sequence>
<organism evidence="3 4">
    <name type="scientific">Lagenidium giganteum</name>
    <dbReference type="NCBI Taxonomy" id="4803"/>
    <lineage>
        <taxon>Eukaryota</taxon>
        <taxon>Sar</taxon>
        <taxon>Stramenopiles</taxon>
        <taxon>Oomycota</taxon>
        <taxon>Peronosporomycetes</taxon>
        <taxon>Pythiales</taxon>
        <taxon>Pythiaceae</taxon>
    </lineage>
</organism>
<dbReference type="InterPro" id="IPR041588">
    <property type="entry name" value="Integrase_H2C2"/>
</dbReference>
<dbReference type="Proteomes" id="UP001146120">
    <property type="component" value="Unassembled WGS sequence"/>
</dbReference>